<dbReference type="EMBL" id="AP019308">
    <property type="protein sequence ID" value="BBH19867.1"/>
    <property type="molecule type" value="Genomic_DNA"/>
</dbReference>
<gene>
    <name evidence="1" type="ORF">Back11_12120</name>
</gene>
<dbReference type="RefSeq" id="WP_125654527.1">
    <property type="nucleotide sequence ID" value="NZ_AP019308.1"/>
</dbReference>
<accession>A0A3G9ILN9</accession>
<reference evidence="1 2" key="1">
    <citation type="submission" date="2018-11" db="EMBL/GenBank/DDBJ databases">
        <title>Complete genome sequence of Paenibacillus baekrokdamisoli strain KCTC 33723.</title>
        <authorList>
            <person name="Kang S.W."/>
            <person name="Lee K.C."/>
            <person name="Kim K.K."/>
            <person name="Kim J.S."/>
            <person name="Kim D.S."/>
            <person name="Ko S.H."/>
            <person name="Yang S.H."/>
            <person name="Lee J.S."/>
        </authorList>
    </citation>
    <scope>NUCLEOTIDE SEQUENCE [LARGE SCALE GENOMIC DNA]</scope>
    <source>
        <strain evidence="1 2">KCTC 33723</strain>
    </source>
</reference>
<dbReference type="KEGG" id="pbk:Back11_12120"/>
<evidence type="ECO:0000313" key="1">
    <source>
        <dbReference type="EMBL" id="BBH19867.1"/>
    </source>
</evidence>
<dbReference type="Pfam" id="PF10076">
    <property type="entry name" value="Phage_Mu_Gp48"/>
    <property type="match status" value="1"/>
</dbReference>
<evidence type="ECO:0000313" key="2">
    <source>
        <dbReference type="Proteomes" id="UP000275368"/>
    </source>
</evidence>
<name>A0A3G9ILN9_9BACL</name>
<keyword evidence="2" id="KW-1185">Reference proteome</keyword>
<organism evidence="1 2">
    <name type="scientific">Paenibacillus baekrokdamisoli</name>
    <dbReference type="NCBI Taxonomy" id="1712516"/>
    <lineage>
        <taxon>Bacteria</taxon>
        <taxon>Bacillati</taxon>
        <taxon>Bacillota</taxon>
        <taxon>Bacilli</taxon>
        <taxon>Bacillales</taxon>
        <taxon>Paenibacillaceae</taxon>
        <taxon>Paenibacillus</taxon>
    </lineage>
</organism>
<dbReference type="Proteomes" id="UP000275368">
    <property type="component" value="Chromosome"/>
</dbReference>
<dbReference type="InterPro" id="IPR018755">
    <property type="entry name" value="Phage_Mu_Gp48"/>
</dbReference>
<proteinExistence type="predicted"/>
<sequence length="192" mass="21220">MGDYTLTSLKGQDMLEALPSYYQTVRESRLLAQTEGLELDDLTTKIDGVLDQAFIETATWGLTRWETEFGITPPAGQPIEQRRSVVRSRIRGTGTVTEDLIKRVAESYLNGEVAVTQHTNLYTVTVTFMSELGIPPNIDDIKQAVRSILPAHLDVEYAFSYVSFGMLEGYGKSFGNIEAAGLTFGDLEVWGG</sequence>
<dbReference type="OrthoDB" id="1629754at2"/>
<dbReference type="AlphaFoldDB" id="A0A3G9ILN9"/>
<protein>
    <submittedName>
        <fullName evidence="1">Uncharacterized protein</fullName>
    </submittedName>
</protein>